<evidence type="ECO:0000259" key="1">
    <source>
        <dbReference type="PROSITE" id="PS51725"/>
    </source>
</evidence>
<name>A0A1B6VG97_9PROT</name>
<keyword evidence="2" id="KW-0503">Monooxygenase</keyword>
<dbReference type="RefSeq" id="WP_064275496.1">
    <property type="nucleotide sequence ID" value="NZ_JBDNTQ010000008.1"/>
</dbReference>
<dbReference type="PANTHER" id="PTHR33336">
    <property type="entry name" value="QUINOL MONOOXYGENASE YGIN-RELATED"/>
    <property type="match status" value="1"/>
</dbReference>
<dbReference type="Pfam" id="PF03992">
    <property type="entry name" value="ABM"/>
    <property type="match status" value="1"/>
</dbReference>
<dbReference type="PATRIC" id="fig|38307.3.peg.3227"/>
<dbReference type="Proteomes" id="UP000077786">
    <property type="component" value="Unassembled WGS sequence"/>
</dbReference>
<evidence type="ECO:0000313" key="3">
    <source>
        <dbReference type="Proteomes" id="UP000077786"/>
    </source>
</evidence>
<dbReference type="GO" id="GO:0005829">
    <property type="term" value="C:cytosol"/>
    <property type="evidence" value="ECO:0007669"/>
    <property type="project" value="TreeGrafter"/>
</dbReference>
<dbReference type="InterPro" id="IPR011008">
    <property type="entry name" value="Dimeric_a/b-barrel"/>
</dbReference>
<dbReference type="InterPro" id="IPR050744">
    <property type="entry name" value="AI-2_Isomerase_LsrG"/>
</dbReference>
<dbReference type="InterPro" id="IPR007138">
    <property type="entry name" value="ABM_dom"/>
</dbReference>
<feature type="domain" description="ABM" evidence="1">
    <location>
        <begin position="5"/>
        <end position="94"/>
    </location>
</feature>
<sequence>MAGELTVIAELSIPPENREKFLEMCAYDSKHSNADEPDCHSFDVMTSNEDPNLIVLVEIYRDQAAFDVHLKTPHFQKFAEAVKTLGAKENNVRFFTRTAP</sequence>
<dbReference type="Gene3D" id="3.30.70.100">
    <property type="match status" value="1"/>
</dbReference>
<dbReference type="AlphaFoldDB" id="A0A1B6VG97"/>
<reference evidence="2 3" key="1">
    <citation type="submission" date="2016-03" db="EMBL/GenBank/DDBJ databases">
        <title>Draft genome sequence of Gluconobacter cerinus strain CECT 9110.</title>
        <authorList>
            <person name="Sainz F."/>
            <person name="Mas A."/>
            <person name="Torija M.J."/>
        </authorList>
    </citation>
    <scope>NUCLEOTIDE SEQUENCE [LARGE SCALE GENOMIC DNA]</scope>
    <source>
        <strain evidence="2 3">CECT 9110</strain>
    </source>
</reference>
<dbReference type="EMBL" id="LUTU01000018">
    <property type="protein sequence ID" value="OAJ66233.1"/>
    <property type="molecule type" value="Genomic_DNA"/>
</dbReference>
<dbReference type="PANTHER" id="PTHR33336:SF1">
    <property type="entry name" value="(4S)-4-HYDROXY-5-PHOSPHONOOXYPENTANE-2,3-DIONE ISOMERASE"/>
    <property type="match status" value="1"/>
</dbReference>
<evidence type="ECO:0000313" key="2">
    <source>
        <dbReference type="EMBL" id="OAJ66233.1"/>
    </source>
</evidence>
<gene>
    <name evidence="2" type="ORF">A0123_03085</name>
</gene>
<keyword evidence="2" id="KW-0560">Oxidoreductase</keyword>
<protein>
    <submittedName>
        <fullName evidence="2">Antibiotic biosynthesis monooxygenase</fullName>
    </submittedName>
</protein>
<dbReference type="GO" id="GO:0004497">
    <property type="term" value="F:monooxygenase activity"/>
    <property type="evidence" value="ECO:0007669"/>
    <property type="project" value="UniProtKB-KW"/>
</dbReference>
<proteinExistence type="predicted"/>
<accession>A0A1B6VG97</accession>
<dbReference type="OrthoDB" id="9812754at2"/>
<organism evidence="2 3">
    <name type="scientific">Gluconobacter cerinus</name>
    <dbReference type="NCBI Taxonomy" id="38307"/>
    <lineage>
        <taxon>Bacteria</taxon>
        <taxon>Pseudomonadati</taxon>
        <taxon>Pseudomonadota</taxon>
        <taxon>Alphaproteobacteria</taxon>
        <taxon>Acetobacterales</taxon>
        <taxon>Acetobacteraceae</taxon>
        <taxon>Gluconobacter</taxon>
    </lineage>
</organism>
<dbReference type="SUPFAM" id="SSF54909">
    <property type="entry name" value="Dimeric alpha+beta barrel"/>
    <property type="match status" value="1"/>
</dbReference>
<comment type="caution">
    <text evidence="2">The sequence shown here is derived from an EMBL/GenBank/DDBJ whole genome shotgun (WGS) entry which is preliminary data.</text>
</comment>
<dbReference type="PROSITE" id="PS51725">
    <property type="entry name" value="ABM"/>
    <property type="match status" value="1"/>
</dbReference>